<evidence type="ECO:0000259" key="2">
    <source>
        <dbReference type="Pfam" id="PF22725"/>
    </source>
</evidence>
<dbReference type="Pfam" id="PF01408">
    <property type="entry name" value="GFO_IDH_MocA"/>
    <property type="match status" value="1"/>
</dbReference>
<dbReference type="InterPro" id="IPR051450">
    <property type="entry name" value="Gfo/Idh/MocA_Oxidoreductases"/>
</dbReference>
<gene>
    <name evidence="3" type="ORF">HNQ39_000516</name>
</gene>
<feature type="domain" description="GFO/IDH/MocA-like oxidoreductase" evidence="2">
    <location>
        <begin position="139"/>
        <end position="248"/>
    </location>
</feature>
<dbReference type="InterPro" id="IPR036291">
    <property type="entry name" value="NAD(P)-bd_dom_sf"/>
</dbReference>
<evidence type="ECO:0000259" key="1">
    <source>
        <dbReference type="Pfam" id="PF01408"/>
    </source>
</evidence>
<dbReference type="SUPFAM" id="SSF55347">
    <property type="entry name" value="Glyceraldehyde-3-phosphate dehydrogenase-like, C-terminal domain"/>
    <property type="match status" value="1"/>
</dbReference>
<organism evidence="3 4">
    <name type="scientific">Armatimonas rosea</name>
    <dbReference type="NCBI Taxonomy" id="685828"/>
    <lineage>
        <taxon>Bacteria</taxon>
        <taxon>Bacillati</taxon>
        <taxon>Armatimonadota</taxon>
        <taxon>Armatimonadia</taxon>
        <taxon>Armatimonadales</taxon>
        <taxon>Armatimonadaceae</taxon>
        <taxon>Armatimonas</taxon>
    </lineage>
</organism>
<reference evidence="3 4" key="1">
    <citation type="submission" date="2020-08" db="EMBL/GenBank/DDBJ databases">
        <title>Genomic Encyclopedia of Type Strains, Phase IV (KMG-IV): sequencing the most valuable type-strain genomes for metagenomic binning, comparative biology and taxonomic classification.</title>
        <authorList>
            <person name="Goeker M."/>
        </authorList>
    </citation>
    <scope>NUCLEOTIDE SEQUENCE [LARGE SCALE GENOMIC DNA]</scope>
    <source>
        <strain evidence="3 4">DSM 23562</strain>
    </source>
</reference>
<accession>A0A7W9W3U8</accession>
<proteinExistence type="predicted"/>
<name>A0A7W9W3U8_ARMRO</name>
<feature type="domain" description="Gfo/Idh/MocA-like oxidoreductase N-terminal" evidence="1">
    <location>
        <begin position="5"/>
        <end position="123"/>
    </location>
</feature>
<dbReference type="Proteomes" id="UP000520814">
    <property type="component" value="Unassembled WGS sequence"/>
</dbReference>
<dbReference type="RefSeq" id="WP_184192388.1">
    <property type="nucleotide sequence ID" value="NZ_JACHGW010000001.1"/>
</dbReference>
<evidence type="ECO:0000313" key="3">
    <source>
        <dbReference type="EMBL" id="MBB6048754.1"/>
    </source>
</evidence>
<dbReference type="Gene3D" id="3.40.50.720">
    <property type="entry name" value="NAD(P)-binding Rossmann-like Domain"/>
    <property type="match status" value="1"/>
</dbReference>
<dbReference type="InterPro" id="IPR055170">
    <property type="entry name" value="GFO_IDH_MocA-like_dom"/>
</dbReference>
<dbReference type="InterPro" id="IPR000683">
    <property type="entry name" value="Gfo/Idh/MocA-like_OxRdtase_N"/>
</dbReference>
<protein>
    <submittedName>
        <fullName evidence="3">Putative dehydrogenase</fullName>
    </submittedName>
</protein>
<dbReference type="SUPFAM" id="SSF51735">
    <property type="entry name" value="NAD(P)-binding Rossmann-fold domains"/>
    <property type="match status" value="1"/>
</dbReference>
<dbReference type="PANTHER" id="PTHR43377">
    <property type="entry name" value="BILIVERDIN REDUCTASE A"/>
    <property type="match status" value="1"/>
</dbReference>
<dbReference type="Gene3D" id="3.30.360.10">
    <property type="entry name" value="Dihydrodipicolinate Reductase, domain 2"/>
    <property type="match status" value="1"/>
</dbReference>
<dbReference type="GO" id="GO:0000166">
    <property type="term" value="F:nucleotide binding"/>
    <property type="evidence" value="ECO:0007669"/>
    <property type="project" value="InterPro"/>
</dbReference>
<sequence length="327" mass="35497">MAEPRLALAGCGTVGAVHAERLVADGAQIVAICDPDAEALSRMARALPQRPQLFRSEQDLLAAGCADAIVLCTPHARHADQIAAALEAGVHVLCEKPFVTNHALGQALVQKAREKNLALFVSYTRRARGHARFLQAAVGKIGPVRFVSILRSQPWLQTHGRTWRMHESEGGGFLRDAGASMLDLTLSLIPEPLSVASAQLYKAGTAEVDVCASVQLRFRSDARAELTLLGDATETLERIQVFGENGTAGWHQREGMPAELYVRESGCSIEVPDPATYRIPTPDKAFVAALRSGRRFDSETAPDLYDAVTALPTIALVERLYREGLWR</sequence>
<keyword evidence="4" id="KW-1185">Reference proteome</keyword>
<evidence type="ECO:0000313" key="4">
    <source>
        <dbReference type="Proteomes" id="UP000520814"/>
    </source>
</evidence>
<dbReference type="PANTHER" id="PTHR43377:SF1">
    <property type="entry name" value="BILIVERDIN REDUCTASE A"/>
    <property type="match status" value="1"/>
</dbReference>
<dbReference type="AlphaFoldDB" id="A0A7W9W3U8"/>
<comment type="caution">
    <text evidence="3">The sequence shown here is derived from an EMBL/GenBank/DDBJ whole genome shotgun (WGS) entry which is preliminary data.</text>
</comment>
<dbReference type="Pfam" id="PF22725">
    <property type="entry name" value="GFO_IDH_MocA_C3"/>
    <property type="match status" value="1"/>
</dbReference>
<dbReference type="EMBL" id="JACHGW010000001">
    <property type="protein sequence ID" value="MBB6048754.1"/>
    <property type="molecule type" value="Genomic_DNA"/>
</dbReference>